<evidence type="ECO:0000313" key="2">
    <source>
        <dbReference type="EMBL" id="KAL3310633.1"/>
    </source>
</evidence>
<feature type="region of interest" description="Disordered" evidence="1">
    <location>
        <begin position="1"/>
        <end position="25"/>
    </location>
</feature>
<feature type="non-terminal residue" evidence="2">
    <location>
        <position position="1"/>
    </location>
</feature>
<organism evidence="2 3">
    <name type="scientific">Cichlidogyrus casuarinus</name>
    <dbReference type="NCBI Taxonomy" id="1844966"/>
    <lineage>
        <taxon>Eukaryota</taxon>
        <taxon>Metazoa</taxon>
        <taxon>Spiralia</taxon>
        <taxon>Lophotrochozoa</taxon>
        <taxon>Platyhelminthes</taxon>
        <taxon>Monogenea</taxon>
        <taxon>Monopisthocotylea</taxon>
        <taxon>Dactylogyridea</taxon>
        <taxon>Ancyrocephalidae</taxon>
        <taxon>Cichlidogyrus</taxon>
    </lineage>
</organism>
<proteinExistence type="predicted"/>
<dbReference type="Proteomes" id="UP001626550">
    <property type="component" value="Unassembled WGS sequence"/>
</dbReference>
<keyword evidence="3" id="KW-1185">Reference proteome</keyword>
<feature type="compositionally biased region" description="Low complexity" evidence="1">
    <location>
        <begin position="169"/>
        <end position="182"/>
    </location>
</feature>
<gene>
    <name evidence="2" type="ORF">Ciccas_010799</name>
</gene>
<protein>
    <submittedName>
        <fullName evidence="2">Uncharacterized protein</fullName>
    </submittedName>
</protein>
<dbReference type="AlphaFoldDB" id="A0ABD2PU83"/>
<evidence type="ECO:0000256" key="1">
    <source>
        <dbReference type="SAM" id="MobiDB-lite"/>
    </source>
</evidence>
<evidence type="ECO:0000313" key="3">
    <source>
        <dbReference type="Proteomes" id="UP001626550"/>
    </source>
</evidence>
<comment type="caution">
    <text evidence="2">The sequence shown here is derived from an EMBL/GenBank/DDBJ whole genome shotgun (WGS) entry which is preliminary data.</text>
</comment>
<accession>A0ABD2PU83</accession>
<feature type="region of interest" description="Disordered" evidence="1">
    <location>
        <begin position="156"/>
        <end position="220"/>
    </location>
</feature>
<name>A0ABD2PU83_9PLAT</name>
<sequence>DRLSPYENEQETLAQADVNRRASDGVDHRSAVVVQSLKNTDRVGGMLKLATHRTTEAEEVPENNLISTCIQSSPYHAFAYTSNSAVPNNSTITFTPSKKAASPPIKCPFMVTTTNAMNSNSSSIAKIANCSSPQVLRVNSGIDNKRSSVKRFSLAPVRPSDDATVGQHSSSTTKMNTSSNSSPRHYFQPITVSKSPSWVTRNSSTTTPSGEVTINSSPARNYPATIGPDVCDPIMLANVKRRHATVNKPTGMKPASSALEMGPVVIPHAGGIVREPSNSDLRVRQYSHLS</sequence>
<feature type="compositionally biased region" description="Polar residues" evidence="1">
    <location>
        <begin position="190"/>
        <end position="219"/>
    </location>
</feature>
<dbReference type="EMBL" id="JBJKFK010002782">
    <property type="protein sequence ID" value="KAL3310633.1"/>
    <property type="molecule type" value="Genomic_DNA"/>
</dbReference>
<reference evidence="2 3" key="1">
    <citation type="submission" date="2024-11" db="EMBL/GenBank/DDBJ databases">
        <title>Adaptive evolution of stress response genes in parasites aligns with host niche diversity.</title>
        <authorList>
            <person name="Hahn C."/>
            <person name="Resl P."/>
        </authorList>
    </citation>
    <scope>NUCLEOTIDE SEQUENCE [LARGE SCALE GENOMIC DNA]</scope>
    <source>
        <strain evidence="2">EGGRZ-B1_66</strain>
        <tissue evidence="2">Body</tissue>
    </source>
</reference>